<keyword evidence="5" id="KW-0812">Transmembrane</keyword>
<dbReference type="STRING" id="1125876.SAMN05443292_2027"/>
<dbReference type="SUPFAM" id="SSF46626">
    <property type="entry name" value="Cytochrome c"/>
    <property type="match status" value="1"/>
</dbReference>
<proteinExistence type="predicted"/>
<dbReference type="PANTHER" id="PTHR39425:SF1">
    <property type="entry name" value="CYTOCHROME C7-LIKE DOMAIN-CONTAINING PROTEIN"/>
    <property type="match status" value="1"/>
</dbReference>
<dbReference type="Pfam" id="PF00034">
    <property type="entry name" value="Cytochrom_C"/>
    <property type="match status" value="1"/>
</dbReference>
<dbReference type="EMBL" id="FOQT01000003">
    <property type="protein sequence ID" value="SFI27027.1"/>
    <property type="molecule type" value="Genomic_DNA"/>
</dbReference>
<dbReference type="InterPro" id="IPR036909">
    <property type="entry name" value="Cyt_c-like_dom_sf"/>
</dbReference>
<reference evidence="8 9" key="1">
    <citation type="submission" date="2016-10" db="EMBL/GenBank/DDBJ databases">
        <authorList>
            <person name="de Groot N.N."/>
        </authorList>
    </citation>
    <scope>NUCLEOTIDE SEQUENCE [LARGE SCALE GENOMIC DNA]</scope>
    <source>
        <strain evidence="8 9">DSM 26000</strain>
    </source>
</reference>
<keyword evidence="9" id="KW-1185">Reference proteome</keyword>
<protein>
    <submittedName>
        <fullName evidence="8">Cytochrome c2</fullName>
    </submittedName>
</protein>
<evidence type="ECO:0000313" key="9">
    <source>
        <dbReference type="Proteomes" id="UP000198931"/>
    </source>
</evidence>
<feature type="domain" description="Cytochrome c" evidence="7">
    <location>
        <begin position="30"/>
        <end position="129"/>
    </location>
</feature>
<dbReference type="PANTHER" id="PTHR39425">
    <property type="entry name" value="LIPOPROTEIN CYTOCHROME C"/>
    <property type="match status" value="1"/>
</dbReference>
<evidence type="ECO:0000256" key="4">
    <source>
        <dbReference type="PROSITE-ProRule" id="PRU00433"/>
    </source>
</evidence>
<dbReference type="Gene3D" id="3.90.10.10">
    <property type="entry name" value="Cytochrome C3"/>
    <property type="match status" value="2"/>
</dbReference>
<evidence type="ECO:0000256" key="5">
    <source>
        <dbReference type="SAM" id="Phobius"/>
    </source>
</evidence>
<dbReference type="RefSeq" id="WP_090080196.1">
    <property type="nucleotide sequence ID" value="NZ_FOQT01000003.1"/>
</dbReference>
<dbReference type="Gene3D" id="1.10.760.10">
    <property type="entry name" value="Cytochrome c-like domain"/>
    <property type="match status" value="1"/>
</dbReference>
<feature type="chain" id="PRO_5011624190" evidence="6">
    <location>
        <begin position="28"/>
        <end position="461"/>
    </location>
</feature>
<dbReference type="CDD" id="cd08168">
    <property type="entry name" value="Cytochrom_C3"/>
    <property type="match status" value="1"/>
</dbReference>
<keyword evidence="1 4" id="KW-0349">Heme</keyword>
<keyword evidence="3 4" id="KW-0408">Iron</keyword>
<evidence type="ECO:0000256" key="2">
    <source>
        <dbReference type="ARBA" id="ARBA00022723"/>
    </source>
</evidence>
<evidence type="ECO:0000256" key="1">
    <source>
        <dbReference type="ARBA" id="ARBA00022617"/>
    </source>
</evidence>
<dbReference type="OrthoDB" id="9782196at2"/>
<evidence type="ECO:0000313" key="8">
    <source>
        <dbReference type="EMBL" id="SFI27027.1"/>
    </source>
</evidence>
<keyword evidence="5" id="KW-0472">Membrane</keyword>
<dbReference type="InterPro" id="IPR009056">
    <property type="entry name" value="Cyt_c-like_dom"/>
</dbReference>
<organism evidence="8 9">
    <name type="scientific">Halpernia frigidisoli</name>
    <dbReference type="NCBI Taxonomy" id="1125876"/>
    <lineage>
        <taxon>Bacteria</taxon>
        <taxon>Pseudomonadati</taxon>
        <taxon>Bacteroidota</taxon>
        <taxon>Flavobacteriia</taxon>
        <taxon>Flavobacteriales</taxon>
        <taxon>Weeksellaceae</taxon>
        <taxon>Chryseobacterium group</taxon>
        <taxon>Halpernia</taxon>
    </lineage>
</organism>
<dbReference type="GO" id="GO:0009055">
    <property type="term" value="F:electron transfer activity"/>
    <property type="evidence" value="ECO:0007669"/>
    <property type="project" value="InterPro"/>
</dbReference>
<dbReference type="Proteomes" id="UP000198931">
    <property type="component" value="Unassembled WGS sequence"/>
</dbReference>
<dbReference type="GO" id="GO:0020037">
    <property type="term" value="F:heme binding"/>
    <property type="evidence" value="ECO:0007669"/>
    <property type="project" value="InterPro"/>
</dbReference>
<name>A0A1I3GUE5_9FLAO</name>
<evidence type="ECO:0000259" key="7">
    <source>
        <dbReference type="PROSITE" id="PS51007"/>
    </source>
</evidence>
<gene>
    <name evidence="8" type="ORF">SAMN05443292_2027</name>
</gene>
<accession>A0A1I3GUE5</accession>
<feature type="transmembrane region" description="Helical" evidence="5">
    <location>
        <begin position="221"/>
        <end position="242"/>
    </location>
</feature>
<dbReference type="PROSITE" id="PS51007">
    <property type="entry name" value="CYTC"/>
    <property type="match status" value="1"/>
</dbReference>
<feature type="transmembrane region" description="Helical" evidence="5">
    <location>
        <begin position="165"/>
        <end position="182"/>
    </location>
</feature>
<keyword evidence="2 4" id="KW-0479">Metal-binding</keyword>
<evidence type="ECO:0000256" key="6">
    <source>
        <dbReference type="SAM" id="SignalP"/>
    </source>
</evidence>
<keyword evidence="6" id="KW-0732">Signal</keyword>
<dbReference type="AlphaFoldDB" id="A0A1I3GUE5"/>
<sequence>MISWRKHYKTVLIAVGLLLSTSASVHAQTGDPSNGEKLFKANACNSCHALDKQVVGPALGGIVAKVKTDANVGPDWLHKWIKNNKELRASGDKYANEIFEQFNKTEMPAFANLSDKDIDDILAYTTNPPAAPAADAASADGAGGTDMNSVAALEAAKNNEAASKIIITSLVVIAGLLFWLLLKLRTLVNLQKSQELNAKDSAKAFSFAEFYDKYRMVGTGILSVLALIAFYGVWNWLMWIGVYKGYKPEQPIYFSHRIHAGVNKIDCQLCHSSAKYGKVSEIPSLNVCMNCHKMIPEYKGKYLEPGKDKAFYDGEIQKIYEHVGWDKEKMAYTGKTSPVQWTRIHNMPDFVYFNHAQHVVAGEHAIIDGFNKKHPKKDDQIDVVCKACHGKIDTMNVVQMANDFTMGWCIECHRTTEIDMKNGYNKTYFKNLHEKLKKQFGSGAKITVAAIGGLECGKCHY</sequence>
<evidence type="ECO:0000256" key="3">
    <source>
        <dbReference type="ARBA" id="ARBA00023004"/>
    </source>
</evidence>
<dbReference type="InterPro" id="IPR036280">
    <property type="entry name" value="Multihaem_cyt_sf"/>
</dbReference>
<keyword evidence="5" id="KW-1133">Transmembrane helix</keyword>
<dbReference type="SUPFAM" id="SSF48695">
    <property type="entry name" value="Multiheme cytochromes"/>
    <property type="match status" value="1"/>
</dbReference>
<feature type="signal peptide" evidence="6">
    <location>
        <begin position="1"/>
        <end position="27"/>
    </location>
</feature>
<dbReference type="GO" id="GO:0046872">
    <property type="term" value="F:metal ion binding"/>
    <property type="evidence" value="ECO:0007669"/>
    <property type="project" value="UniProtKB-KW"/>
</dbReference>